<feature type="region of interest" description="Disordered" evidence="1">
    <location>
        <begin position="1"/>
        <end position="274"/>
    </location>
</feature>
<gene>
    <name evidence="2" type="ORF">DL89DRAFT_10411</name>
</gene>
<evidence type="ECO:0000313" key="3">
    <source>
        <dbReference type="Proteomes" id="UP000193922"/>
    </source>
</evidence>
<dbReference type="EMBL" id="MCFD01000001">
    <property type="protein sequence ID" value="ORX74143.1"/>
    <property type="molecule type" value="Genomic_DNA"/>
</dbReference>
<comment type="caution">
    <text evidence="2">The sequence shown here is derived from an EMBL/GenBank/DDBJ whole genome shotgun (WGS) entry which is preliminary data.</text>
</comment>
<organism evidence="2 3">
    <name type="scientific">Linderina pennispora</name>
    <dbReference type="NCBI Taxonomy" id="61395"/>
    <lineage>
        <taxon>Eukaryota</taxon>
        <taxon>Fungi</taxon>
        <taxon>Fungi incertae sedis</taxon>
        <taxon>Zoopagomycota</taxon>
        <taxon>Kickxellomycotina</taxon>
        <taxon>Kickxellomycetes</taxon>
        <taxon>Kickxellales</taxon>
        <taxon>Kickxellaceae</taxon>
        <taxon>Linderina</taxon>
    </lineage>
</organism>
<feature type="compositionally biased region" description="Low complexity" evidence="1">
    <location>
        <begin position="44"/>
        <end position="57"/>
    </location>
</feature>
<feature type="compositionally biased region" description="Low complexity" evidence="1">
    <location>
        <begin position="123"/>
        <end position="145"/>
    </location>
</feature>
<evidence type="ECO:0000256" key="1">
    <source>
        <dbReference type="SAM" id="MobiDB-lite"/>
    </source>
</evidence>
<proteinExistence type="predicted"/>
<name>A0A1Y1WKY6_9FUNG</name>
<sequence>MGARPDQSDRASPSYDVGRDDESVVSVEIIDISSDTDNAEEVLKPAAPRPAATTPKPAATPRPVSPPRRAAPTDHSSPAYYAPSKPRTPPVSSRPSSSRTHKVSSPPQTQPPPKRQEKVFMESAAAKSTRPPTSSPPSTYMRSSPVVDASGNPRPSPRHVSAAVSSVAQPHPARLRALAGDHATHHQRSAAVTQTKADGESILAAARSKLRPAKKREDPSPESWEFVERPQQQEPAKPGFIESAIKKSTNALKGTPQEEQQDAALPPRYRPAVP</sequence>
<dbReference type="GeneID" id="63799677"/>
<feature type="compositionally biased region" description="Low complexity" evidence="1">
    <location>
        <begin position="24"/>
        <end position="35"/>
    </location>
</feature>
<dbReference type="RefSeq" id="XP_040747354.1">
    <property type="nucleotide sequence ID" value="XM_040883029.1"/>
</dbReference>
<protein>
    <submittedName>
        <fullName evidence="2">Uncharacterized protein</fullName>
    </submittedName>
</protein>
<feature type="compositionally biased region" description="Low complexity" evidence="1">
    <location>
        <begin position="90"/>
        <end position="107"/>
    </location>
</feature>
<dbReference type="AlphaFoldDB" id="A0A1Y1WKY6"/>
<dbReference type="Proteomes" id="UP000193922">
    <property type="component" value="Unassembled WGS sequence"/>
</dbReference>
<evidence type="ECO:0000313" key="2">
    <source>
        <dbReference type="EMBL" id="ORX74143.1"/>
    </source>
</evidence>
<reference evidence="2 3" key="1">
    <citation type="submission" date="2016-07" db="EMBL/GenBank/DDBJ databases">
        <title>Pervasive Adenine N6-methylation of Active Genes in Fungi.</title>
        <authorList>
            <consortium name="DOE Joint Genome Institute"/>
            <person name="Mondo S.J."/>
            <person name="Dannebaum R.O."/>
            <person name="Kuo R.C."/>
            <person name="Labutti K."/>
            <person name="Haridas S."/>
            <person name="Kuo A."/>
            <person name="Salamov A."/>
            <person name="Ahrendt S.R."/>
            <person name="Lipzen A."/>
            <person name="Sullivan W."/>
            <person name="Andreopoulos W.B."/>
            <person name="Clum A."/>
            <person name="Lindquist E."/>
            <person name="Daum C."/>
            <person name="Ramamoorthy G.K."/>
            <person name="Gryganskyi A."/>
            <person name="Culley D."/>
            <person name="Magnuson J.K."/>
            <person name="James T.Y."/>
            <person name="O'Malley M.A."/>
            <person name="Stajich J.E."/>
            <person name="Spatafora J.W."/>
            <person name="Visel A."/>
            <person name="Grigoriev I.V."/>
        </authorList>
    </citation>
    <scope>NUCLEOTIDE SEQUENCE [LARGE SCALE GENOMIC DNA]</scope>
    <source>
        <strain evidence="2 3">ATCC 12442</strain>
    </source>
</reference>
<keyword evidence="3" id="KW-1185">Reference proteome</keyword>
<accession>A0A1Y1WKY6</accession>